<proteinExistence type="predicted"/>
<name>A0A7T0FZG2_9BACT</name>
<evidence type="ECO:0000256" key="1">
    <source>
        <dbReference type="SAM" id="MobiDB-lite"/>
    </source>
</evidence>
<keyword evidence="3" id="KW-0282">Flagellum</keyword>
<dbReference type="GO" id="GO:0009421">
    <property type="term" value="C:bacterial-type flagellum filament cap"/>
    <property type="evidence" value="ECO:0007669"/>
    <property type="project" value="InterPro"/>
</dbReference>
<feature type="region of interest" description="Disordered" evidence="1">
    <location>
        <begin position="1"/>
        <end position="59"/>
    </location>
</feature>
<dbReference type="Pfam" id="PF07195">
    <property type="entry name" value="FliD_C"/>
    <property type="match status" value="1"/>
</dbReference>
<dbReference type="GO" id="GO:0071973">
    <property type="term" value="P:bacterial-type flagellum-dependent cell motility"/>
    <property type="evidence" value="ECO:0007669"/>
    <property type="project" value="TreeGrafter"/>
</dbReference>
<dbReference type="KEGG" id="nli:G3M70_02565"/>
<protein>
    <submittedName>
        <fullName evidence="3">Flagellar filament capping protein FliD</fullName>
    </submittedName>
</protein>
<dbReference type="InterPro" id="IPR010809">
    <property type="entry name" value="FliD_C"/>
</dbReference>
<evidence type="ECO:0000313" key="3">
    <source>
        <dbReference type="EMBL" id="QPJ60828.1"/>
    </source>
</evidence>
<reference evidence="3 4" key="1">
    <citation type="submission" date="2020-02" db="EMBL/GenBank/DDBJ databases">
        <title>Genomic and physiological characterization of two novel Nitrospinaceae genera.</title>
        <authorList>
            <person name="Mueller A.J."/>
            <person name="Jung M.-Y."/>
            <person name="Strachan C.R."/>
            <person name="Herbold C.W."/>
            <person name="Kirkegaard R.H."/>
            <person name="Daims H."/>
        </authorList>
    </citation>
    <scope>NUCLEOTIDE SEQUENCE [LARGE SCALE GENOMIC DNA]</scope>
    <source>
        <strain evidence="3">EB</strain>
    </source>
</reference>
<feature type="compositionally biased region" description="Polar residues" evidence="1">
    <location>
        <begin position="34"/>
        <end position="43"/>
    </location>
</feature>
<dbReference type="InterPro" id="IPR040026">
    <property type="entry name" value="FliD"/>
</dbReference>
<sequence>MQIPSVTGLPLSRLKAPISRERNTGDAETAGFGQVTTRTTPAPRSTDRPGVSLPALPFYSNSSGNPNTLVVSATLNPQRVESAQNGFRQSIRNRLEDLSERVGALLGEGDFTTRNTRISIPEVLNVTPGNQTPLDQFNFSSTRLSSGQVLASDRFTSGSALNLNGSFGINGVTVTVESMDGLSNIRDKINRGEDTNGNGILDGPEDLNANNQIDIIDVEGSEQGPGKFIVEDINGNGVLDPDEDRNNNDRLDGGTEENRVVAGLTNDRLILSSETGGTSAIALSDPDGVLLALGFFELNAKGRPIQKEAQFDFDRQTPTNLNTTPQTASLEINGVTQESDTDDFTESIEDAVVELKKTSDNDIEVRVVFDSENAVEQIISIADDFNRVIRETRRVEEGNPPVVDDPEITRVQNTLTQGTDEGSDSKDASAPEDILNTFDRITPPVSGQPLKDAGVLKFGEFFISDSAQSIEDGIRTEPPENTSLLPDLFKKIGIRFLEDETLEIEKPVLEEAFQNDFDQVRDLFFNEATGLLPQIQEKLEGLLNTDFGPLALSSDPAESTTQPPTNQFNQLRAVIDSLDQLNQERNLLAIV</sequence>
<gene>
    <name evidence="3" type="primary">fliD</name>
    <name evidence="3" type="ORF">G3M70_02565</name>
</gene>
<dbReference type="AlphaFoldDB" id="A0A7T0FZG2"/>
<dbReference type="Proteomes" id="UP000594688">
    <property type="component" value="Chromosome"/>
</dbReference>
<feature type="domain" description="Flagellar hook-associated protein 2 C-terminal" evidence="2">
    <location>
        <begin position="326"/>
        <end position="578"/>
    </location>
</feature>
<evidence type="ECO:0000313" key="4">
    <source>
        <dbReference type="Proteomes" id="UP000594688"/>
    </source>
</evidence>
<dbReference type="PANTHER" id="PTHR30288:SF0">
    <property type="entry name" value="FLAGELLAR HOOK-ASSOCIATED PROTEIN 2"/>
    <property type="match status" value="1"/>
</dbReference>
<evidence type="ECO:0000259" key="2">
    <source>
        <dbReference type="Pfam" id="PF07195"/>
    </source>
</evidence>
<feature type="compositionally biased region" description="Basic and acidic residues" evidence="1">
    <location>
        <begin position="244"/>
        <end position="255"/>
    </location>
</feature>
<keyword evidence="3" id="KW-0966">Cell projection</keyword>
<dbReference type="PANTHER" id="PTHR30288">
    <property type="entry name" value="FLAGELLAR CAP/ASSEMBLY PROTEIN FLID"/>
    <property type="match status" value="1"/>
</dbReference>
<accession>A0A7T0FZG2</accession>
<keyword evidence="3" id="KW-0969">Cilium</keyword>
<dbReference type="EMBL" id="CP048685">
    <property type="protein sequence ID" value="QPJ60828.1"/>
    <property type="molecule type" value="Genomic_DNA"/>
</dbReference>
<organism evidence="3 4">
    <name type="scientific">Candidatus Nitronauta litoralis</name>
    <dbReference type="NCBI Taxonomy" id="2705533"/>
    <lineage>
        <taxon>Bacteria</taxon>
        <taxon>Pseudomonadati</taxon>
        <taxon>Nitrospinota/Tectimicrobiota group</taxon>
        <taxon>Nitrospinota</taxon>
        <taxon>Nitrospinia</taxon>
        <taxon>Nitrospinales</taxon>
        <taxon>Nitrospinaceae</taxon>
        <taxon>Candidatus Nitronauta</taxon>
    </lineage>
</organism>
<feature type="region of interest" description="Disordered" evidence="1">
    <location>
        <begin position="234"/>
        <end position="255"/>
    </location>
</feature>
<dbReference type="GO" id="GO:0007155">
    <property type="term" value="P:cell adhesion"/>
    <property type="evidence" value="ECO:0007669"/>
    <property type="project" value="InterPro"/>
</dbReference>